<sequence>MGMFSTMNIAASGLSAQRLKLDVISNNIANINTTRNAHGDGPFRRDRVVMTPINLRNVWRSPVYPNGLETGMGRGVKVEKIEKDMRPLRLVFDPGHPDAIKIGPKQGYVEMPNVNIVEEMTDMIAASRSYEANSQVIQGARQMFMKTLEIGRMA</sequence>
<organism evidence="9 10">
    <name type="scientific">Leptonema illini</name>
    <dbReference type="NCBI Taxonomy" id="183"/>
    <lineage>
        <taxon>Bacteria</taxon>
        <taxon>Pseudomonadati</taxon>
        <taxon>Spirochaetota</taxon>
        <taxon>Spirochaetia</taxon>
        <taxon>Leptospirales</taxon>
        <taxon>Leptospiraceae</taxon>
        <taxon>Leptonema</taxon>
    </lineage>
</organism>
<dbReference type="EMBL" id="WBUI01000037">
    <property type="protein sequence ID" value="KAB2929095.1"/>
    <property type="molecule type" value="Genomic_DNA"/>
</dbReference>
<proteinExistence type="inferred from homology"/>
<keyword evidence="9" id="KW-0282">Flagellum</keyword>
<evidence type="ECO:0000256" key="2">
    <source>
        <dbReference type="ARBA" id="ARBA00009677"/>
    </source>
</evidence>
<dbReference type="GO" id="GO:0030694">
    <property type="term" value="C:bacterial-type flagellum basal body, rod"/>
    <property type="evidence" value="ECO:0007669"/>
    <property type="project" value="UniProtKB-UniRule"/>
</dbReference>
<dbReference type="GO" id="GO:0071978">
    <property type="term" value="P:bacterial-type flagellum-dependent swarming motility"/>
    <property type="evidence" value="ECO:0007669"/>
    <property type="project" value="TreeGrafter"/>
</dbReference>
<keyword evidence="9" id="KW-0966">Cell projection</keyword>
<evidence type="ECO:0000256" key="4">
    <source>
        <dbReference type="ARBA" id="ARBA00023143"/>
    </source>
</evidence>
<evidence type="ECO:0000256" key="6">
    <source>
        <dbReference type="RuleBase" id="RU362062"/>
    </source>
</evidence>
<accession>A0A833GXH6</accession>
<keyword evidence="9" id="KW-0969">Cilium</keyword>
<reference evidence="9 10" key="1">
    <citation type="submission" date="2019-10" db="EMBL/GenBank/DDBJ databases">
        <title>Extracellular Electron Transfer in a Candidatus Methanoperedens spp. Enrichment Culture.</title>
        <authorList>
            <person name="Berger S."/>
            <person name="Rangel Shaw D."/>
            <person name="Berben T."/>
            <person name="In 'T Zandt M."/>
            <person name="Frank J."/>
            <person name="Reimann J."/>
            <person name="Jetten M.S.M."/>
            <person name="Welte C.U."/>
        </authorList>
    </citation>
    <scope>NUCLEOTIDE SEQUENCE [LARGE SCALE GENOMIC DNA]</scope>
    <source>
        <strain evidence="9">SB12</strain>
    </source>
</reference>
<evidence type="ECO:0000313" key="10">
    <source>
        <dbReference type="Proteomes" id="UP000460298"/>
    </source>
</evidence>
<dbReference type="RefSeq" id="WP_002768775.1">
    <property type="nucleotide sequence ID" value="NZ_JQDG01000048.1"/>
</dbReference>
<comment type="subcellular location">
    <subcellularLocation>
        <location evidence="1 6">Bacterial flagellum basal body</location>
    </subcellularLocation>
</comment>
<dbReference type="Proteomes" id="UP000460298">
    <property type="component" value="Unassembled WGS sequence"/>
</dbReference>
<dbReference type="NCBIfam" id="TIGR01395">
    <property type="entry name" value="FlgC"/>
    <property type="match status" value="1"/>
</dbReference>
<dbReference type="PROSITE" id="PS00588">
    <property type="entry name" value="FLAGELLA_BB_ROD"/>
    <property type="match status" value="1"/>
</dbReference>
<dbReference type="InterPro" id="IPR006299">
    <property type="entry name" value="FlgC"/>
</dbReference>
<dbReference type="InterPro" id="IPR010930">
    <property type="entry name" value="Flg_bb/hook_C_dom"/>
</dbReference>
<dbReference type="InterPro" id="IPR001444">
    <property type="entry name" value="Flag_bb_rod_N"/>
</dbReference>
<dbReference type="Pfam" id="PF06429">
    <property type="entry name" value="Flg_bbr_C"/>
    <property type="match status" value="1"/>
</dbReference>
<dbReference type="PANTHER" id="PTHR30435">
    <property type="entry name" value="FLAGELLAR PROTEIN"/>
    <property type="match status" value="1"/>
</dbReference>
<evidence type="ECO:0000256" key="3">
    <source>
        <dbReference type="ARBA" id="ARBA00017941"/>
    </source>
</evidence>
<comment type="similarity">
    <text evidence="2">Belongs to the flagella basal body rod proteins family.</text>
</comment>
<gene>
    <name evidence="9" type="primary">flgC</name>
    <name evidence="9" type="ORF">F9K24_20905</name>
</gene>
<dbReference type="Pfam" id="PF00460">
    <property type="entry name" value="Flg_bb_rod"/>
    <property type="match status" value="1"/>
</dbReference>
<feature type="domain" description="Flagellar basal-body/hook protein C-terminal" evidence="8">
    <location>
        <begin position="105"/>
        <end position="149"/>
    </location>
</feature>
<evidence type="ECO:0000256" key="5">
    <source>
        <dbReference type="ARBA" id="ARBA00025933"/>
    </source>
</evidence>
<dbReference type="AlphaFoldDB" id="A0A833GXH6"/>
<dbReference type="PANTHER" id="PTHR30435:SF2">
    <property type="entry name" value="FLAGELLAR BASAL-BODY ROD PROTEIN FLGC"/>
    <property type="match status" value="1"/>
</dbReference>
<evidence type="ECO:0000313" key="9">
    <source>
        <dbReference type="EMBL" id="KAB2929095.1"/>
    </source>
</evidence>
<keyword evidence="4 6" id="KW-0975">Bacterial flagellum</keyword>
<comment type="caution">
    <text evidence="9">The sequence shown here is derived from an EMBL/GenBank/DDBJ whole genome shotgun (WGS) entry which is preliminary data.</text>
</comment>
<dbReference type="OrthoDB" id="9794148at2"/>
<comment type="subunit">
    <text evidence="5 6">The basal body constitutes a major portion of the flagellar organelle and consists of four rings (L,P,S, and M) mounted on a central rod. The rod consists of about 26 subunits of FlgG in the distal portion, and FlgB, FlgC and FlgF are thought to build up the proximal portion of the rod with about 6 subunits each.</text>
</comment>
<evidence type="ECO:0000259" key="7">
    <source>
        <dbReference type="Pfam" id="PF00460"/>
    </source>
</evidence>
<evidence type="ECO:0000259" key="8">
    <source>
        <dbReference type="Pfam" id="PF06429"/>
    </source>
</evidence>
<name>A0A833GXH6_9LEPT</name>
<protein>
    <recommendedName>
        <fullName evidence="3 6">Flagellar basal-body rod protein FlgC</fullName>
    </recommendedName>
</protein>
<evidence type="ECO:0000256" key="1">
    <source>
        <dbReference type="ARBA" id="ARBA00004117"/>
    </source>
</evidence>
<feature type="domain" description="Flagellar basal body rod protein N-terminal" evidence="7">
    <location>
        <begin position="7"/>
        <end position="35"/>
    </location>
</feature>
<dbReference type="InterPro" id="IPR019776">
    <property type="entry name" value="Flagellar_basal_body_rod_CS"/>
</dbReference>